<evidence type="ECO:0000256" key="4">
    <source>
        <dbReference type="ARBA" id="ARBA00022694"/>
    </source>
</evidence>
<keyword evidence="7" id="KW-0808">Transferase</keyword>
<dbReference type="STRING" id="576131.SAMN05444486_103688"/>
<keyword evidence="3 7" id="KW-0820">tRNA-binding</keyword>
<dbReference type="InterPro" id="IPR015847">
    <property type="entry name" value="ExoRNase_PH_dom2"/>
</dbReference>
<keyword evidence="2 7" id="KW-0698">rRNA processing</keyword>
<reference evidence="10 11" key="1">
    <citation type="submission" date="2016-10" db="EMBL/GenBank/DDBJ databases">
        <authorList>
            <person name="de Groot N.N."/>
        </authorList>
    </citation>
    <scope>NUCLEOTIDE SEQUENCE [LARGE SCALE GENOMIC DNA]</scope>
    <source>
        <strain evidence="10 11">DSM 24677</strain>
    </source>
</reference>
<dbReference type="InterPro" id="IPR018336">
    <property type="entry name" value="RNase_PH_CS"/>
</dbReference>
<dbReference type="GO" id="GO:0031125">
    <property type="term" value="P:rRNA 3'-end processing"/>
    <property type="evidence" value="ECO:0007669"/>
    <property type="project" value="UniProtKB-ARBA"/>
</dbReference>
<evidence type="ECO:0000256" key="2">
    <source>
        <dbReference type="ARBA" id="ARBA00022552"/>
    </source>
</evidence>
<dbReference type="InterPro" id="IPR020568">
    <property type="entry name" value="Ribosomal_Su5_D2-typ_SF"/>
</dbReference>
<keyword evidence="11" id="KW-1185">Reference proteome</keyword>
<feature type="binding site" evidence="7">
    <location>
        <position position="86"/>
    </location>
    <ligand>
        <name>phosphate</name>
        <dbReference type="ChEBI" id="CHEBI:43474"/>
        <note>substrate</note>
    </ligand>
</feature>
<dbReference type="InterPro" id="IPR002381">
    <property type="entry name" value="RNase_PH_bac-type"/>
</dbReference>
<evidence type="ECO:0000256" key="1">
    <source>
        <dbReference type="ARBA" id="ARBA00006678"/>
    </source>
</evidence>
<comment type="catalytic activity">
    <reaction evidence="7">
        <text>tRNA(n+1) + phosphate = tRNA(n) + a ribonucleoside 5'-diphosphate</text>
        <dbReference type="Rhea" id="RHEA:10628"/>
        <dbReference type="Rhea" id="RHEA-COMP:17343"/>
        <dbReference type="Rhea" id="RHEA-COMP:17344"/>
        <dbReference type="ChEBI" id="CHEBI:43474"/>
        <dbReference type="ChEBI" id="CHEBI:57930"/>
        <dbReference type="ChEBI" id="CHEBI:173114"/>
        <dbReference type="EC" id="2.7.7.56"/>
    </reaction>
</comment>
<dbReference type="Pfam" id="PF01138">
    <property type="entry name" value="RNase_PH"/>
    <property type="match status" value="1"/>
</dbReference>
<dbReference type="CDD" id="cd11362">
    <property type="entry name" value="RNase_PH_bact"/>
    <property type="match status" value="1"/>
</dbReference>
<accession>A0A1H3ML67</accession>
<keyword evidence="6" id="KW-0694">RNA-binding</keyword>
<feature type="binding site" evidence="7">
    <location>
        <begin position="124"/>
        <end position="126"/>
    </location>
    <ligand>
        <name>phosphate</name>
        <dbReference type="ChEBI" id="CHEBI:43474"/>
        <note>substrate</note>
    </ligand>
</feature>
<dbReference type="Proteomes" id="UP000199026">
    <property type="component" value="Unassembled WGS sequence"/>
</dbReference>
<dbReference type="SUPFAM" id="SSF55666">
    <property type="entry name" value="Ribonuclease PH domain 2-like"/>
    <property type="match status" value="1"/>
</dbReference>
<dbReference type="GO" id="GO:0016075">
    <property type="term" value="P:rRNA catabolic process"/>
    <property type="evidence" value="ECO:0007669"/>
    <property type="project" value="UniProtKB-UniRule"/>
</dbReference>
<keyword evidence="5 7" id="KW-0548">Nucleotidyltransferase</keyword>
<dbReference type="HAMAP" id="MF_00564">
    <property type="entry name" value="RNase_PH"/>
    <property type="match status" value="1"/>
</dbReference>
<dbReference type="AlphaFoldDB" id="A0A1H3ML67"/>
<dbReference type="GO" id="GO:0000049">
    <property type="term" value="F:tRNA binding"/>
    <property type="evidence" value="ECO:0007669"/>
    <property type="project" value="UniProtKB-UniRule"/>
</dbReference>
<dbReference type="NCBIfam" id="TIGR01966">
    <property type="entry name" value="RNasePH"/>
    <property type="match status" value="1"/>
</dbReference>
<evidence type="ECO:0000256" key="3">
    <source>
        <dbReference type="ARBA" id="ARBA00022555"/>
    </source>
</evidence>
<evidence type="ECO:0000256" key="5">
    <source>
        <dbReference type="ARBA" id="ARBA00022695"/>
    </source>
</evidence>
<organism evidence="10 11">
    <name type="scientific">Lentibacter algarum</name>
    <dbReference type="NCBI Taxonomy" id="576131"/>
    <lineage>
        <taxon>Bacteria</taxon>
        <taxon>Pseudomonadati</taxon>
        <taxon>Pseudomonadota</taxon>
        <taxon>Alphaproteobacteria</taxon>
        <taxon>Rhodobacterales</taxon>
        <taxon>Roseobacteraceae</taxon>
        <taxon>Lentibacter</taxon>
    </lineage>
</organism>
<dbReference type="PANTHER" id="PTHR11953:SF0">
    <property type="entry name" value="EXOSOME COMPLEX COMPONENT RRP41"/>
    <property type="match status" value="1"/>
</dbReference>
<name>A0A1H3ML67_9RHOB</name>
<dbReference type="RefSeq" id="WP_089893552.1">
    <property type="nucleotide sequence ID" value="NZ_CALJFH010000020.1"/>
</dbReference>
<dbReference type="Pfam" id="PF03725">
    <property type="entry name" value="RNase_PH_C"/>
    <property type="match status" value="1"/>
</dbReference>
<dbReference type="InterPro" id="IPR027408">
    <property type="entry name" value="PNPase/RNase_PH_dom_sf"/>
</dbReference>
<proteinExistence type="inferred from homology"/>
<evidence type="ECO:0000259" key="8">
    <source>
        <dbReference type="Pfam" id="PF01138"/>
    </source>
</evidence>
<dbReference type="GeneID" id="78125630"/>
<evidence type="ECO:0000313" key="10">
    <source>
        <dbReference type="EMBL" id="SDY77472.1"/>
    </source>
</evidence>
<evidence type="ECO:0000256" key="6">
    <source>
        <dbReference type="ARBA" id="ARBA00022884"/>
    </source>
</evidence>
<protein>
    <recommendedName>
        <fullName evidence="7">Ribonuclease PH</fullName>
        <shortName evidence="7">RNase PH</shortName>
        <ecNumber evidence="7">2.7.7.56</ecNumber>
    </recommendedName>
    <alternativeName>
        <fullName evidence="7">tRNA nucleotidyltransferase</fullName>
    </alternativeName>
</protein>
<dbReference type="InterPro" id="IPR036345">
    <property type="entry name" value="ExoRNase_PH_dom2_sf"/>
</dbReference>
<dbReference type="GO" id="GO:0009022">
    <property type="term" value="F:tRNA nucleotidyltransferase activity"/>
    <property type="evidence" value="ECO:0007669"/>
    <property type="project" value="UniProtKB-UniRule"/>
</dbReference>
<dbReference type="OrthoDB" id="9802265at2"/>
<dbReference type="InterPro" id="IPR050080">
    <property type="entry name" value="RNase_PH"/>
</dbReference>
<dbReference type="GO" id="GO:0000175">
    <property type="term" value="F:3'-5'-RNA exonuclease activity"/>
    <property type="evidence" value="ECO:0007669"/>
    <property type="project" value="UniProtKB-UniRule"/>
</dbReference>
<comment type="similarity">
    <text evidence="1 7">Belongs to the RNase PH family.</text>
</comment>
<dbReference type="SUPFAM" id="SSF54211">
    <property type="entry name" value="Ribosomal protein S5 domain 2-like"/>
    <property type="match status" value="1"/>
</dbReference>
<comment type="subunit">
    <text evidence="7">Homohexameric ring arranged as a trimer of dimers.</text>
</comment>
<gene>
    <name evidence="7" type="primary">rph</name>
    <name evidence="10" type="ORF">SAMN05444486_103688</name>
</gene>
<keyword evidence="4 7" id="KW-0819">tRNA processing</keyword>
<dbReference type="InterPro" id="IPR001247">
    <property type="entry name" value="ExoRNase_PH_dom1"/>
</dbReference>
<dbReference type="EC" id="2.7.7.56" evidence="7"/>
<evidence type="ECO:0000256" key="7">
    <source>
        <dbReference type="HAMAP-Rule" id="MF_00564"/>
    </source>
</evidence>
<dbReference type="Gene3D" id="3.30.230.70">
    <property type="entry name" value="GHMP Kinase, N-terminal domain"/>
    <property type="match status" value="1"/>
</dbReference>
<dbReference type="FunFam" id="3.30.230.70:FF:000003">
    <property type="entry name" value="Ribonuclease PH"/>
    <property type="match status" value="1"/>
</dbReference>
<sequence length="238" mass="25358">MRPSGRSLDQMRDVTIETNVTKHAEGSCMIKVGDTHVLCTATLEERVPPFVKGSGLGWVTAEYGMLPRSTTSRMRREATAGKQGGRTVEIQRLIGRSLRAGVDRVALGERQITIDCDVIQADGGTRCAAITGGWVALKLAVNKLMKTGAVITDPLIDPVAAVSCGIYAGQSVLDLDYPEDSEAGVDGNFIMTGSKKLIEVQMSAEGQVFSRAQMNELMDLAEKGVSELVALQKAATSA</sequence>
<dbReference type="PROSITE" id="PS01277">
    <property type="entry name" value="RIBONUCLEASE_PH"/>
    <property type="match status" value="1"/>
</dbReference>
<feature type="domain" description="Exoribonuclease phosphorolytic" evidence="8">
    <location>
        <begin position="10"/>
        <end position="140"/>
    </location>
</feature>
<evidence type="ECO:0000259" key="9">
    <source>
        <dbReference type="Pfam" id="PF03725"/>
    </source>
</evidence>
<dbReference type="PANTHER" id="PTHR11953">
    <property type="entry name" value="EXOSOME COMPLEX COMPONENT"/>
    <property type="match status" value="1"/>
</dbReference>
<evidence type="ECO:0000313" key="11">
    <source>
        <dbReference type="Proteomes" id="UP000199026"/>
    </source>
</evidence>
<dbReference type="EMBL" id="FNPR01000003">
    <property type="protein sequence ID" value="SDY77472.1"/>
    <property type="molecule type" value="Genomic_DNA"/>
</dbReference>
<comment type="function">
    <text evidence="7">Phosphorolytic 3'-5' exoribonuclease that plays an important role in tRNA 3'-end maturation. Removes nucleotide residues following the 3'-CCA terminus of tRNAs; can also add nucleotides to the ends of RNA molecules by using nucleoside diphosphates as substrates, but this may not be physiologically important. Probably plays a role in initiation of 16S rRNA degradation (leading to ribosome degradation) during starvation.</text>
</comment>
<dbReference type="GO" id="GO:0008033">
    <property type="term" value="P:tRNA processing"/>
    <property type="evidence" value="ECO:0007669"/>
    <property type="project" value="UniProtKB-UniRule"/>
</dbReference>
<feature type="domain" description="Exoribonuclease phosphorolytic" evidence="9">
    <location>
        <begin position="157"/>
        <end position="224"/>
    </location>
</feature>